<dbReference type="PRINTS" id="PR00385">
    <property type="entry name" value="P450"/>
</dbReference>
<dbReference type="InterPro" id="IPR036396">
    <property type="entry name" value="Cyt_P450_sf"/>
</dbReference>
<dbReference type="GO" id="GO:0020037">
    <property type="term" value="F:heme binding"/>
    <property type="evidence" value="ECO:0007669"/>
    <property type="project" value="InterPro"/>
</dbReference>
<keyword evidence="7 24" id="KW-0408">Iron</keyword>
<dbReference type="OrthoDB" id="1055148at2759"/>
<dbReference type="GO" id="GO:0016020">
    <property type="term" value="C:membrane"/>
    <property type="evidence" value="ECO:0007669"/>
    <property type="project" value="UniProtKB-SubCell"/>
</dbReference>
<feature type="transmembrane region" description="Helical" evidence="26">
    <location>
        <begin position="20"/>
        <end position="50"/>
    </location>
</feature>
<evidence type="ECO:0000256" key="22">
    <source>
        <dbReference type="ARBA" id="ARBA00049163"/>
    </source>
</evidence>
<sequence length="542" mass="61601">MGLLRSIDFSVITDALAPTFAFLVALPLIALIPLIFFTFLTLAVVINVLSQVLFRNPHRAPVVFHFFPWIGSAVVYGMQPYDFFEANRKKYGDVFAFVMCGRVMTVYLGPKGHEFVFNSKLQDVSAEEAYSHLTTPVFGKGVVYDCPNHRLMEQKKFAKSALTKEAFRSYVPIIVEEVQNYLKTSPYYYDNDPKKETGVADVLKGQSQITIFTASRTLLGQEVRNKLNTDFADLYADLDKGFTPINFVFPNLPLPHYKRRDNAQRIISRTYMDVIEKRRKEDHVDSSEDLVGALMANAVYRDGVRMTDQEIANLLIGILMGGQHTSAATSSWYLLHLGQRPDLVEELYQEQVRVCGIDPITKELNPLTYDHLQEMPLLNNTIKETLRLHSPLHSIFRKVMNPLPVPETKYVVPRGHYVLVAPGYTMMNEKYFKHSDHFEPKRWEDSTIEKEAAAAAATADSVDYGFGAVSKGVSSPYLPFGGGRHRCIGEQFAYVQLGTILACFVREFKWALIDKLPEVDYESMITVPKGPSDKIKWIKRNY</sequence>
<dbReference type="RefSeq" id="XP_031852458.1">
    <property type="nucleotide sequence ID" value="XM_031996567.1"/>
</dbReference>
<evidence type="ECO:0000256" key="6">
    <source>
        <dbReference type="ARBA" id="ARBA00023002"/>
    </source>
</evidence>
<keyword evidence="26" id="KW-0812">Transmembrane</keyword>
<evidence type="ECO:0000256" key="4">
    <source>
        <dbReference type="ARBA" id="ARBA00022617"/>
    </source>
</evidence>
<evidence type="ECO:0000256" key="2">
    <source>
        <dbReference type="ARBA" id="ARBA00004370"/>
    </source>
</evidence>
<dbReference type="InterPro" id="IPR002403">
    <property type="entry name" value="Cyt_P450_E_grp-IV"/>
</dbReference>
<evidence type="ECO:0000256" key="26">
    <source>
        <dbReference type="SAM" id="Phobius"/>
    </source>
</evidence>
<evidence type="ECO:0000313" key="27">
    <source>
        <dbReference type="EMBL" id="VVT48577.1"/>
    </source>
</evidence>
<evidence type="ECO:0000313" key="28">
    <source>
        <dbReference type="Proteomes" id="UP000398389"/>
    </source>
</evidence>
<dbReference type="InterPro" id="IPR050529">
    <property type="entry name" value="CYP450_sterol_14alpha_dmase"/>
</dbReference>
<dbReference type="GO" id="GO:0006696">
    <property type="term" value="P:ergosterol biosynthetic process"/>
    <property type="evidence" value="ECO:0007669"/>
    <property type="project" value="UniProtKB-ARBA"/>
</dbReference>
<dbReference type="SUPFAM" id="SSF48264">
    <property type="entry name" value="Cytochrome P450"/>
    <property type="match status" value="1"/>
</dbReference>
<dbReference type="GO" id="GO:0005506">
    <property type="term" value="F:iron ion binding"/>
    <property type="evidence" value="ECO:0007669"/>
    <property type="project" value="InterPro"/>
</dbReference>
<evidence type="ECO:0000256" key="5">
    <source>
        <dbReference type="ARBA" id="ARBA00022723"/>
    </source>
</evidence>
<keyword evidence="9 26" id="KW-0472">Membrane</keyword>
<evidence type="ECO:0000256" key="20">
    <source>
        <dbReference type="ARBA" id="ARBA00048479"/>
    </source>
</evidence>
<dbReference type="GeneID" id="43580667"/>
<accession>A0A5E8BCZ7</accession>
<keyword evidence="5 24" id="KW-0479">Metal-binding</keyword>
<dbReference type="CDD" id="cd11042">
    <property type="entry name" value="CYP51-like"/>
    <property type="match status" value="1"/>
</dbReference>
<evidence type="ECO:0000256" key="7">
    <source>
        <dbReference type="ARBA" id="ARBA00023004"/>
    </source>
</evidence>
<evidence type="ECO:0000256" key="8">
    <source>
        <dbReference type="ARBA" id="ARBA00023033"/>
    </source>
</evidence>
<comment type="catalytic activity">
    <reaction evidence="18">
        <text>lanosterol + 3 reduced [NADPH--hemoprotein reductase] + 3 O2 = 4,4-dimethyl-5alpha-cholesta-8,14,24-trien-3beta-ol + formate + 3 oxidized [NADPH--hemoprotein reductase] + 4 H2O + 4 H(+)</text>
        <dbReference type="Rhea" id="RHEA:25286"/>
        <dbReference type="Rhea" id="RHEA-COMP:11964"/>
        <dbReference type="Rhea" id="RHEA-COMP:11965"/>
        <dbReference type="ChEBI" id="CHEBI:15377"/>
        <dbReference type="ChEBI" id="CHEBI:15378"/>
        <dbReference type="ChEBI" id="CHEBI:15379"/>
        <dbReference type="ChEBI" id="CHEBI:15740"/>
        <dbReference type="ChEBI" id="CHEBI:16521"/>
        <dbReference type="ChEBI" id="CHEBI:17813"/>
        <dbReference type="ChEBI" id="CHEBI:57618"/>
        <dbReference type="ChEBI" id="CHEBI:58210"/>
        <dbReference type="EC" id="1.14.14.154"/>
    </reaction>
    <physiologicalReaction direction="left-to-right" evidence="18">
        <dbReference type="Rhea" id="RHEA:25287"/>
    </physiologicalReaction>
</comment>
<evidence type="ECO:0000256" key="25">
    <source>
        <dbReference type="RuleBase" id="RU000461"/>
    </source>
</evidence>
<evidence type="ECO:0000256" key="23">
    <source>
        <dbReference type="ARBA" id="ARBA00049450"/>
    </source>
</evidence>
<dbReference type="InterPro" id="IPR017972">
    <property type="entry name" value="Cyt_P450_CS"/>
</dbReference>
<protein>
    <recommendedName>
        <fullName evidence="11">sterol 14alpha-demethylase</fullName>
        <ecNumber evidence="11">1.14.14.154</ecNumber>
    </recommendedName>
    <alternativeName>
        <fullName evidence="13">Cytochrome P450 51</fullName>
    </alternativeName>
    <alternativeName>
        <fullName evidence="15">Cytochrome P450-14DM</fullName>
    </alternativeName>
    <alternativeName>
        <fullName evidence="12">Cytochrome P450-LIA1</fullName>
    </alternativeName>
    <alternativeName>
        <fullName evidence="14">Sterol 14-alpha demethylase</fullName>
    </alternativeName>
</protein>
<gene>
    <name evidence="27" type="ORF">SAPINGB_P001847</name>
</gene>
<dbReference type="FunFam" id="1.10.630.10:FF:000033">
    <property type="entry name" value="14-alpha sterol demethylase"/>
    <property type="match status" value="1"/>
</dbReference>
<dbReference type="Pfam" id="PF00067">
    <property type="entry name" value="p450"/>
    <property type="match status" value="1"/>
</dbReference>
<reference evidence="27 28" key="1">
    <citation type="submission" date="2019-09" db="EMBL/GenBank/DDBJ databases">
        <authorList>
            <person name="Brejova B."/>
        </authorList>
    </citation>
    <scope>NUCLEOTIDE SEQUENCE [LARGE SCALE GENOMIC DNA]</scope>
</reference>
<evidence type="ECO:0000256" key="16">
    <source>
        <dbReference type="ARBA" id="ARBA00047379"/>
    </source>
</evidence>
<evidence type="ECO:0000256" key="3">
    <source>
        <dbReference type="ARBA" id="ARBA00010617"/>
    </source>
</evidence>
<evidence type="ECO:0000256" key="12">
    <source>
        <dbReference type="ARBA" id="ARBA00042513"/>
    </source>
</evidence>
<evidence type="ECO:0000256" key="11">
    <source>
        <dbReference type="ARBA" id="ARBA00038974"/>
    </source>
</evidence>
<dbReference type="AlphaFoldDB" id="A0A5E8BCZ7"/>
<comment type="catalytic activity">
    <reaction evidence="22">
        <text>lanosterol + reduced [NADPH--hemoprotein reductase] + O2 = 32-hydroxylanosterol + oxidized [NADPH--hemoprotein reductase] + H2O + H(+)</text>
        <dbReference type="Rhea" id="RHEA:75103"/>
        <dbReference type="Rhea" id="RHEA-COMP:11964"/>
        <dbReference type="Rhea" id="RHEA-COMP:11965"/>
        <dbReference type="ChEBI" id="CHEBI:15377"/>
        <dbReference type="ChEBI" id="CHEBI:15378"/>
        <dbReference type="ChEBI" id="CHEBI:15379"/>
        <dbReference type="ChEBI" id="CHEBI:16521"/>
        <dbReference type="ChEBI" id="CHEBI:57618"/>
        <dbReference type="ChEBI" id="CHEBI:58210"/>
        <dbReference type="ChEBI" id="CHEBI:166806"/>
    </reaction>
    <physiologicalReaction direction="left-to-right" evidence="22">
        <dbReference type="Rhea" id="RHEA:75104"/>
    </physiologicalReaction>
</comment>
<comment type="catalytic activity">
    <reaction evidence="17">
        <text>a 14alpha-hydroxymethyl steroid + reduced [NADPH--hemoprotein reductase] + O2 = a 14alpha-formyl steroid + oxidized [NADPH--hemoprotein reductase] + 2 H2O + H(+)</text>
        <dbReference type="Rhea" id="RHEA:68064"/>
        <dbReference type="Rhea" id="RHEA-COMP:11964"/>
        <dbReference type="Rhea" id="RHEA-COMP:11965"/>
        <dbReference type="ChEBI" id="CHEBI:15377"/>
        <dbReference type="ChEBI" id="CHEBI:15378"/>
        <dbReference type="ChEBI" id="CHEBI:15379"/>
        <dbReference type="ChEBI" id="CHEBI:57618"/>
        <dbReference type="ChEBI" id="CHEBI:58210"/>
        <dbReference type="ChEBI" id="CHEBI:176901"/>
        <dbReference type="ChEBI" id="CHEBI:176902"/>
    </reaction>
    <physiologicalReaction direction="left-to-right" evidence="17">
        <dbReference type="Rhea" id="RHEA:68065"/>
    </physiologicalReaction>
</comment>
<evidence type="ECO:0000256" key="17">
    <source>
        <dbReference type="ARBA" id="ARBA00047587"/>
    </source>
</evidence>
<dbReference type="InterPro" id="IPR001128">
    <property type="entry name" value="Cyt_P450"/>
</dbReference>
<keyword evidence="6 25" id="KW-0560">Oxidoreductase</keyword>
<feature type="binding site" description="axial binding residue" evidence="24">
    <location>
        <position position="487"/>
    </location>
    <ligand>
        <name>heme</name>
        <dbReference type="ChEBI" id="CHEBI:30413"/>
    </ligand>
    <ligandPart>
        <name>Fe</name>
        <dbReference type="ChEBI" id="CHEBI:18248"/>
    </ligandPart>
</feature>
<dbReference type="EC" id="1.14.14.154" evidence="11"/>
<evidence type="ECO:0000256" key="10">
    <source>
        <dbReference type="ARBA" id="ARBA00037887"/>
    </source>
</evidence>
<name>A0A5E8BCZ7_9ASCO</name>
<comment type="catalytic activity">
    <reaction evidence="16">
        <text>32-hydroxylanosterol + reduced [NADPH--hemoprotein reductase] + O2 = 32-oxolanosterol + oxidized [NADPH--hemoprotein reductase] + 2 H2O + H(+)</text>
        <dbReference type="Rhea" id="RHEA:75107"/>
        <dbReference type="Rhea" id="RHEA-COMP:11964"/>
        <dbReference type="Rhea" id="RHEA-COMP:11965"/>
        <dbReference type="ChEBI" id="CHEBI:15377"/>
        <dbReference type="ChEBI" id="CHEBI:15378"/>
        <dbReference type="ChEBI" id="CHEBI:15379"/>
        <dbReference type="ChEBI" id="CHEBI:57618"/>
        <dbReference type="ChEBI" id="CHEBI:58210"/>
        <dbReference type="ChEBI" id="CHEBI:166681"/>
        <dbReference type="ChEBI" id="CHEBI:166806"/>
    </reaction>
    <physiologicalReaction direction="left-to-right" evidence="16">
        <dbReference type="Rhea" id="RHEA:75108"/>
    </physiologicalReaction>
</comment>
<evidence type="ECO:0000256" key="9">
    <source>
        <dbReference type="ARBA" id="ARBA00023136"/>
    </source>
</evidence>
<organism evidence="27 28">
    <name type="scientific">Magnusiomyces paraingens</name>
    <dbReference type="NCBI Taxonomy" id="2606893"/>
    <lineage>
        <taxon>Eukaryota</taxon>
        <taxon>Fungi</taxon>
        <taxon>Dikarya</taxon>
        <taxon>Ascomycota</taxon>
        <taxon>Saccharomycotina</taxon>
        <taxon>Dipodascomycetes</taxon>
        <taxon>Dipodascales</taxon>
        <taxon>Dipodascaceae</taxon>
        <taxon>Magnusiomyces</taxon>
    </lineage>
</organism>
<comment type="pathway">
    <text evidence="10">Steroid biosynthesis; zymosterol biosynthesis; zymosterol from lanosterol: step 1/6.</text>
</comment>
<feature type="transmembrane region" description="Helical" evidence="26">
    <location>
        <begin position="62"/>
        <end position="79"/>
    </location>
</feature>
<comment type="cofactor">
    <cofactor evidence="1 24">
        <name>heme</name>
        <dbReference type="ChEBI" id="CHEBI:30413"/>
    </cofactor>
</comment>
<keyword evidence="28" id="KW-1185">Reference proteome</keyword>
<comment type="similarity">
    <text evidence="3 25">Belongs to the cytochrome P450 family.</text>
</comment>
<evidence type="ECO:0000256" key="13">
    <source>
        <dbReference type="ARBA" id="ARBA00042983"/>
    </source>
</evidence>
<keyword evidence="26" id="KW-1133">Transmembrane helix</keyword>
<dbReference type="PROSITE" id="PS00086">
    <property type="entry name" value="CYTOCHROME_P450"/>
    <property type="match status" value="1"/>
</dbReference>
<evidence type="ECO:0000256" key="1">
    <source>
        <dbReference type="ARBA" id="ARBA00001971"/>
    </source>
</evidence>
<evidence type="ECO:0000256" key="24">
    <source>
        <dbReference type="PIRSR" id="PIRSR602403-1"/>
    </source>
</evidence>
<proteinExistence type="inferred from homology"/>
<keyword evidence="4 24" id="KW-0349">Heme</keyword>
<evidence type="ECO:0000256" key="19">
    <source>
        <dbReference type="ARBA" id="ARBA00047702"/>
    </source>
</evidence>
<dbReference type="EMBL" id="CABVLU010000002">
    <property type="protein sequence ID" value="VVT48577.1"/>
    <property type="molecule type" value="Genomic_DNA"/>
</dbReference>
<comment type="catalytic activity">
    <reaction evidence="19">
        <text>a 14alpha-methyl steroid + 3 reduced [NADPH--hemoprotein reductase] + 3 O2 = a Delta(14) steroid + formate + 3 oxidized [NADPH--hemoprotein reductase] + 4 H2O + 4 H(+)</text>
        <dbReference type="Rhea" id="RHEA:54028"/>
        <dbReference type="Rhea" id="RHEA-COMP:11964"/>
        <dbReference type="Rhea" id="RHEA-COMP:11965"/>
        <dbReference type="ChEBI" id="CHEBI:15377"/>
        <dbReference type="ChEBI" id="CHEBI:15378"/>
        <dbReference type="ChEBI" id="CHEBI:15379"/>
        <dbReference type="ChEBI" id="CHEBI:15740"/>
        <dbReference type="ChEBI" id="CHEBI:57618"/>
        <dbReference type="ChEBI" id="CHEBI:58210"/>
        <dbReference type="ChEBI" id="CHEBI:138029"/>
        <dbReference type="ChEBI" id="CHEBI:138031"/>
        <dbReference type="EC" id="1.14.14.154"/>
    </reaction>
    <physiologicalReaction direction="left-to-right" evidence="19">
        <dbReference type="Rhea" id="RHEA:54029"/>
    </physiologicalReaction>
</comment>
<comment type="catalytic activity">
    <reaction evidence="21">
        <text>a 14alpha-methyl steroid + reduced [NADPH--hemoprotein reductase] + O2 = a 14alpha-hydroxymethyl steroid + oxidized [NADPH--hemoprotein reductase] + H2O + H(+)</text>
        <dbReference type="Rhea" id="RHEA:68060"/>
        <dbReference type="Rhea" id="RHEA-COMP:11964"/>
        <dbReference type="Rhea" id="RHEA-COMP:11965"/>
        <dbReference type="ChEBI" id="CHEBI:15377"/>
        <dbReference type="ChEBI" id="CHEBI:15378"/>
        <dbReference type="ChEBI" id="CHEBI:15379"/>
        <dbReference type="ChEBI" id="CHEBI:57618"/>
        <dbReference type="ChEBI" id="CHEBI:58210"/>
        <dbReference type="ChEBI" id="CHEBI:138029"/>
        <dbReference type="ChEBI" id="CHEBI:176901"/>
    </reaction>
    <physiologicalReaction direction="left-to-right" evidence="21">
        <dbReference type="Rhea" id="RHEA:68061"/>
    </physiologicalReaction>
</comment>
<dbReference type="PRINTS" id="PR00465">
    <property type="entry name" value="EP450IV"/>
</dbReference>
<evidence type="ECO:0000256" key="18">
    <source>
        <dbReference type="ARBA" id="ARBA00047670"/>
    </source>
</evidence>
<evidence type="ECO:0000256" key="15">
    <source>
        <dbReference type="ARBA" id="ARBA00043156"/>
    </source>
</evidence>
<comment type="catalytic activity">
    <reaction evidence="23">
        <text>a 14alpha-formyl steroid + reduced [NADPH--hemoprotein reductase] + O2 = a Delta(14) steroid + formate + oxidized [NADPH--hemoprotein reductase] + H2O + 2 H(+)</text>
        <dbReference type="Rhea" id="RHEA:68068"/>
        <dbReference type="Rhea" id="RHEA-COMP:11964"/>
        <dbReference type="Rhea" id="RHEA-COMP:11965"/>
        <dbReference type="ChEBI" id="CHEBI:15377"/>
        <dbReference type="ChEBI" id="CHEBI:15378"/>
        <dbReference type="ChEBI" id="CHEBI:15379"/>
        <dbReference type="ChEBI" id="CHEBI:15740"/>
        <dbReference type="ChEBI" id="CHEBI:57618"/>
        <dbReference type="ChEBI" id="CHEBI:58210"/>
        <dbReference type="ChEBI" id="CHEBI:138031"/>
        <dbReference type="ChEBI" id="CHEBI:176902"/>
    </reaction>
    <physiologicalReaction direction="left-to-right" evidence="23">
        <dbReference type="Rhea" id="RHEA:68069"/>
    </physiologicalReaction>
</comment>
<evidence type="ECO:0000256" key="14">
    <source>
        <dbReference type="ARBA" id="ARBA00043106"/>
    </source>
</evidence>
<comment type="catalytic activity">
    <reaction evidence="20">
        <text>32-oxolanosterol + reduced [NADPH--hemoprotein reductase] + O2 = 4,4-dimethyl-5alpha-cholesta-8,14,24-trien-3beta-ol + formate + oxidized [NADPH--hemoprotein reductase] + H2O + 2 H(+)</text>
        <dbReference type="Rhea" id="RHEA:75111"/>
        <dbReference type="Rhea" id="RHEA-COMP:11964"/>
        <dbReference type="Rhea" id="RHEA-COMP:11965"/>
        <dbReference type="ChEBI" id="CHEBI:15377"/>
        <dbReference type="ChEBI" id="CHEBI:15378"/>
        <dbReference type="ChEBI" id="CHEBI:15379"/>
        <dbReference type="ChEBI" id="CHEBI:15740"/>
        <dbReference type="ChEBI" id="CHEBI:17813"/>
        <dbReference type="ChEBI" id="CHEBI:57618"/>
        <dbReference type="ChEBI" id="CHEBI:58210"/>
        <dbReference type="ChEBI" id="CHEBI:166681"/>
    </reaction>
    <physiologicalReaction direction="left-to-right" evidence="20">
        <dbReference type="Rhea" id="RHEA:75112"/>
    </physiologicalReaction>
</comment>
<dbReference type="PANTHER" id="PTHR24304:SF2">
    <property type="entry name" value="24-HYDROXYCHOLESTEROL 7-ALPHA-HYDROXYLASE"/>
    <property type="match status" value="1"/>
</dbReference>
<dbReference type="Proteomes" id="UP000398389">
    <property type="component" value="Unassembled WGS sequence"/>
</dbReference>
<dbReference type="GO" id="GO:0008398">
    <property type="term" value="F:sterol 14-demethylase activity"/>
    <property type="evidence" value="ECO:0007669"/>
    <property type="project" value="UniProtKB-EC"/>
</dbReference>
<comment type="subcellular location">
    <subcellularLocation>
        <location evidence="2">Membrane</location>
    </subcellularLocation>
</comment>
<evidence type="ECO:0000256" key="21">
    <source>
        <dbReference type="ARBA" id="ARBA00048866"/>
    </source>
</evidence>
<dbReference type="Gene3D" id="1.10.630.10">
    <property type="entry name" value="Cytochrome P450"/>
    <property type="match status" value="1"/>
</dbReference>
<keyword evidence="8 25" id="KW-0503">Monooxygenase</keyword>
<dbReference type="PANTHER" id="PTHR24304">
    <property type="entry name" value="CYTOCHROME P450 FAMILY 7"/>
    <property type="match status" value="1"/>
</dbReference>